<dbReference type="PANTHER" id="PTHR22916:SF3">
    <property type="entry name" value="UDP-GLCNAC:BETAGAL BETA-1,3-N-ACETYLGLUCOSAMINYLTRANSFERASE-LIKE PROTEIN 1"/>
    <property type="match status" value="1"/>
</dbReference>
<dbReference type="SUPFAM" id="SSF53448">
    <property type="entry name" value="Nucleotide-diphospho-sugar transferases"/>
    <property type="match status" value="1"/>
</dbReference>
<organism evidence="2 3">
    <name type="scientific">Candidatus Liptonbacteria bacterium RIFCSPLOWO2_01_FULL_52_25</name>
    <dbReference type="NCBI Taxonomy" id="1798650"/>
    <lineage>
        <taxon>Bacteria</taxon>
        <taxon>Candidatus Liptoniibacteriota</taxon>
    </lineage>
</organism>
<dbReference type="InterPro" id="IPR029044">
    <property type="entry name" value="Nucleotide-diphossugar_trans"/>
</dbReference>
<evidence type="ECO:0000259" key="1">
    <source>
        <dbReference type="Pfam" id="PF00535"/>
    </source>
</evidence>
<dbReference type="Gene3D" id="3.90.550.10">
    <property type="entry name" value="Spore Coat Polysaccharide Biosynthesis Protein SpsA, Chain A"/>
    <property type="match status" value="1"/>
</dbReference>
<comment type="caution">
    <text evidence="2">The sequence shown here is derived from an EMBL/GenBank/DDBJ whole genome shotgun (WGS) entry which is preliminary data.</text>
</comment>
<dbReference type="PANTHER" id="PTHR22916">
    <property type="entry name" value="GLYCOSYLTRANSFERASE"/>
    <property type="match status" value="1"/>
</dbReference>
<dbReference type="AlphaFoldDB" id="A0A1G2CFH8"/>
<evidence type="ECO:0000313" key="2">
    <source>
        <dbReference type="EMBL" id="OGZ00149.1"/>
    </source>
</evidence>
<dbReference type="Pfam" id="PF00535">
    <property type="entry name" value="Glycos_transf_2"/>
    <property type="match status" value="1"/>
</dbReference>
<feature type="domain" description="Glycosyltransferase 2-like" evidence="1">
    <location>
        <begin position="8"/>
        <end position="168"/>
    </location>
</feature>
<gene>
    <name evidence="2" type="ORF">A2945_00455</name>
</gene>
<dbReference type="InterPro" id="IPR001173">
    <property type="entry name" value="Glyco_trans_2-like"/>
</dbReference>
<dbReference type="Proteomes" id="UP000178880">
    <property type="component" value="Unassembled WGS sequence"/>
</dbReference>
<sequence>MTEKPLVSIITPAYNAGPYLKETIGSVLAQTYANFEHIIVDDGSTDNTAEIARLFADPRVKFMSQKNSGQSAARNAAIATAKGKYIALLDADDIFYPEKLAEQVAHMESHPDCEFCYCKVHHFYHERPRDRYYFTMDHPSGYLFDKLIVSNFINPLSVMVRREVFERHGAFEPKFRWADEQYLWLKLAYKKVKFCYLDKALGACRLHPESFTNRPFYFQGSQEQCFEILELFRKSMTAEEITRYNMDELEAKTRKRIAIGKLMAGKGPFARFLHFLYILNRRRRLKKVVDW</sequence>
<dbReference type="EMBL" id="MHLA01000007">
    <property type="protein sequence ID" value="OGZ00149.1"/>
    <property type="molecule type" value="Genomic_DNA"/>
</dbReference>
<protein>
    <recommendedName>
        <fullName evidence="1">Glycosyltransferase 2-like domain-containing protein</fullName>
    </recommendedName>
</protein>
<proteinExistence type="predicted"/>
<reference evidence="2 3" key="1">
    <citation type="journal article" date="2016" name="Nat. Commun.">
        <title>Thousands of microbial genomes shed light on interconnected biogeochemical processes in an aquifer system.</title>
        <authorList>
            <person name="Anantharaman K."/>
            <person name="Brown C.T."/>
            <person name="Hug L.A."/>
            <person name="Sharon I."/>
            <person name="Castelle C.J."/>
            <person name="Probst A.J."/>
            <person name="Thomas B.C."/>
            <person name="Singh A."/>
            <person name="Wilkins M.J."/>
            <person name="Karaoz U."/>
            <person name="Brodie E.L."/>
            <person name="Williams K.H."/>
            <person name="Hubbard S.S."/>
            <person name="Banfield J.F."/>
        </authorList>
    </citation>
    <scope>NUCLEOTIDE SEQUENCE [LARGE SCALE GENOMIC DNA]</scope>
</reference>
<dbReference type="STRING" id="1798650.A2945_00455"/>
<name>A0A1G2CFH8_9BACT</name>
<accession>A0A1G2CFH8</accession>
<evidence type="ECO:0000313" key="3">
    <source>
        <dbReference type="Proteomes" id="UP000178880"/>
    </source>
</evidence>
<dbReference type="GO" id="GO:0016758">
    <property type="term" value="F:hexosyltransferase activity"/>
    <property type="evidence" value="ECO:0007669"/>
    <property type="project" value="UniProtKB-ARBA"/>
</dbReference>